<dbReference type="RefSeq" id="WP_149473018.1">
    <property type="nucleotide sequence ID" value="NZ_JAGGMB010000003.1"/>
</dbReference>
<protein>
    <submittedName>
        <fullName evidence="6">DNA-binding GntR family transcriptional regulator</fullName>
    </submittedName>
</protein>
<dbReference type="SMART" id="SM00895">
    <property type="entry name" value="FCD"/>
    <property type="match status" value="1"/>
</dbReference>
<accession>A0A9X0YTM0</accession>
<name>A0A9X0YTM0_9BACI</name>
<dbReference type="InterPro" id="IPR011711">
    <property type="entry name" value="GntR_C"/>
</dbReference>
<dbReference type="Gene3D" id="1.20.120.530">
    <property type="entry name" value="GntR ligand-binding domain-like"/>
    <property type="match status" value="1"/>
</dbReference>
<sequence length="249" mass="29081">MKNGDTNTTHATQNSIQELRGFINRLESLQEYRLPQRAYHIIRLAIRDLVLPPGKTLLEREMSEVLEMSRTPVREALVRLETERVVRLIPRRGFIVEPIVQEDLKEIYQIIENLDGLAIEIATNKARDEEINQLEAIIEKQEEALENKDLKKWAVLDERFHSMIIELAENKRLSSVIEIHSDQTYRARLFTINDRPFPLRSIKEHQAIIACMRAKDENAARIMMQSHRKRAQKEILAGIEKINSNTKQD</sequence>
<keyword evidence="1" id="KW-0805">Transcription regulation</keyword>
<keyword evidence="2 6" id="KW-0238">DNA-binding</keyword>
<dbReference type="InterPro" id="IPR036390">
    <property type="entry name" value="WH_DNA-bd_sf"/>
</dbReference>
<keyword evidence="7" id="KW-1185">Reference proteome</keyword>
<dbReference type="InterPro" id="IPR000524">
    <property type="entry name" value="Tscrpt_reg_HTH_GntR"/>
</dbReference>
<dbReference type="OrthoDB" id="574518at2"/>
<proteinExistence type="predicted"/>
<keyword evidence="3" id="KW-0804">Transcription</keyword>
<comment type="caution">
    <text evidence="6">The sequence shown here is derived from an EMBL/GenBank/DDBJ whole genome shotgun (WGS) entry which is preliminary data.</text>
</comment>
<dbReference type="GO" id="GO:0003677">
    <property type="term" value="F:DNA binding"/>
    <property type="evidence" value="ECO:0007669"/>
    <property type="project" value="UniProtKB-KW"/>
</dbReference>
<feature type="coiled-coil region" evidence="4">
    <location>
        <begin position="124"/>
        <end position="151"/>
    </location>
</feature>
<dbReference type="Gene3D" id="1.10.10.10">
    <property type="entry name" value="Winged helix-like DNA-binding domain superfamily/Winged helix DNA-binding domain"/>
    <property type="match status" value="1"/>
</dbReference>
<evidence type="ECO:0000256" key="1">
    <source>
        <dbReference type="ARBA" id="ARBA00023015"/>
    </source>
</evidence>
<reference evidence="6" key="1">
    <citation type="submission" date="2021-03" db="EMBL/GenBank/DDBJ databases">
        <title>Genomic Encyclopedia of Type Strains, Phase IV (KMG-IV): sequencing the most valuable type-strain genomes for metagenomic binning, comparative biology and taxonomic classification.</title>
        <authorList>
            <person name="Goeker M."/>
        </authorList>
    </citation>
    <scope>NUCLEOTIDE SEQUENCE</scope>
    <source>
        <strain evidence="6">DSM 107338</strain>
    </source>
</reference>
<dbReference type="InterPro" id="IPR008920">
    <property type="entry name" value="TF_FadR/GntR_C"/>
</dbReference>
<evidence type="ECO:0000259" key="5">
    <source>
        <dbReference type="PROSITE" id="PS50949"/>
    </source>
</evidence>
<evidence type="ECO:0000256" key="3">
    <source>
        <dbReference type="ARBA" id="ARBA00023163"/>
    </source>
</evidence>
<dbReference type="CDD" id="cd07377">
    <property type="entry name" value="WHTH_GntR"/>
    <property type="match status" value="1"/>
</dbReference>
<dbReference type="AlphaFoldDB" id="A0A9X0YTM0"/>
<dbReference type="SUPFAM" id="SSF46785">
    <property type="entry name" value="Winged helix' DNA-binding domain"/>
    <property type="match status" value="1"/>
</dbReference>
<gene>
    <name evidence="6" type="ORF">J2Z64_001165</name>
</gene>
<feature type="domain" description="HTH gntR-type" evidence="5">
    <location>
        <begin position="32"/>
        <end position="99"/>
    </location>
</feature>
<dbReference type="PANTHER" id="PTHR43537:SF24">
    <property type="entry name" value="GLUCONATE OPERON TRANSCRIPTIONAL REPRESSOR"/>
    <property type="match status" value="1"/>
</dbReference>
<evidence type="ECO:0000313" key="7">
    <source>
        <dbReference type="Proteomes" id="UP001138793"/>
    </source>
</evidence>
<dbReference type="SUPFAM" id="SSF48008">
    <property type="entry name" value="GntR ligand-binding domain-like"/>
    <property type="match status" value="1"/>
</dbReference>
<evidence type="ECO:0000256" key="4">
    <source>
        <dbReference type="SAM" id="Coils"/>
    </source>
</evidence>
<dbReference type="Pfam" id="PF00392">
    <property type="entry name" value="GntR"/>
    <property type="match status" value="1"/>
</dbReference>
<dbReference type="SMART" id="SM00345">
    <property type="entry name" value="HTH_GNTR"/>
    <property type="match status" value="1"/>
</dbReference>
<dbReference type="EMBL" id="JAGGMB010000003">
    <property type="protein sequence ID" value="MBP2076934.1"/>
    <property type="molecule type" value="Genomic_DNA"/>
</dbReference>
<dbReference type="PROSITE" id="PS50949">
    <property type="entry name" value="HTH_GNTR"/>
    <property type="match status" value="1"/>
</dbReference>
<dbReference type="Pfam" id="PF07729">
    <property type="entry name" value="FCD"/>
    <property type="match status" value="1"/>
</dbReference>
<dbReference type="PANTHER" id="PTHR43537">
    <property type="entry name" value="TRANSCRIPTIONAL REGULATOR, GNTR FAMILY"/>
    <property type="match status" value="1"/>
</dbReference>
<keyword evidence="4" id="KW-0175">Coiled coil</keyword>
<evidence type="ECO:0000256" key="2">
    <source>
        <dbReference type="ARBA" id="ARBA00023125"/>
    </source>
</evidence>
<organism evidence="6 7">
    <name type="scientific">Oceanobacillus polygoni</name>
    <dbReference type="NCBI Taxonomy" id="1235259"/>
    <lineage>
        <taxon>Bacteria</taxon>
        <taxon>Bacillati</taxon>
        <taxon>Bacillota</taxon>
        <taxon>Bacilli</taxon>
        <taxon>Bacillales</taxon>
        <taxon>Bacillaceae</taxon>
        <taxon>Oceanobacillus</taxon>
    </lineage>
</organism>
<dbReference type="Proteomes" id="UP001138793">
    <property type="component" value="Unassembled WGS sequence"/>
</dbReference>
<dbReference type="InterPro" id="IPR036388">
    <property type="entry name" value="WH-like_DNA-bd_sf"/>
</dbReference>
<evidence type="ECO:0000313" key="6">
    <source>
        <dbReference type="EMBL" id="MBP2076934.1"/>
    </source>
</evidence>
<dbReference type="GO" id="GO:0003700">
    <property type="term" value="F:DNA-binding transcription factor activity"/>
    <property type="evidence" value="ECO:0007669"/>
    <property type="project" value="InterPro"/>
</dbReference>